<keyword evidence="3" id="KW-1185">Reference proteome</keyword>
<organism evidence="2 3">
    <name type="scientific">Carpinus fangiana</name>
    <dbReference type="NCBI Taxonomy" id="176857"/>
    <lineage>
        <taxon>Eukaryota</taxon>
        <taxon>Viridiplantae</taxon>
        <taxon>Streptophyta</taxon>
        <taxon>Embryophyta</taxon>
        <taxon>Tracheophyta</taxon>
        <taxon>Spermatophyta</taxon>
        <taxon>Magnoliopsida</taxon>
        <taxon>eudicotyledons</taxon>
        <taxon>Gunneridae</taxon>
        <taxon>Pentapetalae</taxon>
        <taxon>rosids</taxon>
        <taxon>fabids</taxon>
        <taxon>Fagales</taxon>
        <taxon>Betulaceae</taxon>
        <taxon>Carpinus</taxon>
    </lineage>
</organism>
<accession>A0A5N6L068</accession>
<gene>
    <name evidence="2" type="ORF">FH972_025156</name>
</gene>
<reference evidence="2 3" key="1">
    <citation type="submission" date="2019-06" db="EMBL/GenBank/DDBJ databases">
        <title>A chromosomal-level reference genome of Carpinus fangiana (Coryloideae, Betulaceae).</title>
        <authorList>
            <person name="Yang X."/>
            <person name="Wang Z."/>
            <person name="Zhang L."/>
            <person name="Hao G."/>
            <person name="Liu J."/>
            <person name="Yang Y."/>
        </authorList>
    </citation>
    <scope>NUCLEOTIDE SEQUENCE [LARGE SCALE GENOMIC DNA]</scope>
    <source>
        <strain evidence="2">Cfa_2016G</strain>
        <tissue evidence="2">Leaf</tissue>
    </source>
</reference>
<feature type="compositionally biased region" description="Polar residues" evidence="1">
    <location>
        <begin position="1"/>
        <end position="11"/>
    </location>
</feature>
<dbReference type="AlphaFoldDB" id="A0A5N6L068"/>
<feature type="region of interest" description="Disordered" evidence="1">
    <location>
        <begin position="1"/>
        <end position="23"/>
    </location>
</feature>
<proteinExistence type="predicted"/>
<comment type="caution">
    <text evidence="2">The sequence shown here is derived from an EMBL/GenBank/DDBJ whole genome shotgun (WGS) entry which is preliminary data.</text>
</comment>
<protein>
    <submittedName>
        <fullName evidence="2">Uncharacterized protein</fullName>
    </submittedName>
</protein>
<name>A0A5N6L068_9ROSI</name>
<dbReference type="EMBL" id="VIBQ01000038">
    <property type="protein sequence ID" value="KAB8446174.1"/>
    <property type="molecule type" value="Genomic_DNA"/>
</dbReference>
<evidence type="ECO:0000313" key="3">
    <source>
        <dbReference type="Proteomes" id="UP000327013"/>
    </source>
</evidence>
<evidence type="ECO:0000313" key="2">
    <source>
        <dbReference type="EMBL" id="KAB8446174.1"/>
    </source>
</evidence>
<dbReference type="Proteomes" id="UP000327013">
    <property type="component" value="Unassembled WGS sequence"/>
</dbReference>
<evidence type="ECO:0000256" key="1">
    <source>
        <dbReference type="SAM" id="MobiDB-lite"/>
    </source>
</evidence>
<sequence length="164" mass="17977">MAATRSYSSWNRSHESETGSANGQRRRIPVAVLLSLSLPLVRLLTQHDSALVAENAKSDAVATQMMEGDATAAGRLALWTIVGSLGSLPTPSTGQRLHLQVMIYSSTQACRLFPLNSSRCILNISFNYLTITKQMFMAIYPGDTMTNQSGPRQETCRTRLRITA</sequence>